<accession>A0A6B2NWH6</accession>
<dbReference type="SUPFAM" id="SSF53300">
    <property type="entry name" value="vWA-like"/>
    <property type="match status" value="1"/>
</dbReference>
<organism evidence="1">
    <name type="scientific">Ruegeria sp. PrR005</name>
    <dbReference type="NCBI Taxonomy" id="2706882"/>
    <lineage>
        <taxon>Bacteria</taxon>
        <taxon>Pseudomonadati</taxon>
        <taxon>Pseudomonadota</taxon>
        <taxon>Alphaproteobacteria</taxon>
        <taxon>Rhodobacterales</taxon>
        <taxon>Roseobacteraceae</taxon>
        <taxon>Ruegeria</taxon>
    </lineage>
</organism>
<reference evidence="1" key="1">
    <citation type="submission" date="2020-02" db="EMBL/GenBank/DDBJ databases">
        <title>Delineation of the pyrene-degrading pathway in Roseobacter clade bacteria by genomic analysis.</title>
        <authorList>
            <person name="Zhou H."/>
            <person name="Wang H."/>
        </authorList>
    </citation>
    <scope>NUCLEOTIDE SEQUENCE</scope>
    <source>
        <strain evidence="1">PrR005</strain>
    </source>
</reference>
<protein>
    <submittedName>
        <fullName evidence="1">DUF1194 domain-containing protein</fullName>
    </submittedName>
</protein>
<proteinExistence type="predicted"/>
<dbReference type="EMBL" id="JAAGOX010000054">
    <property type="protein sequence ID" value="NDW47440.1"/>
    <property type="molecule type" value="Genomic_DNA"/>
</dbReference>
<dbReference type="Pfam" id="PF06707">
    <property type="entry name" value="DUF1194"/>
    <property type="match status" value="1"/>
</dbReference>
<evidence type="ECO:0000313" key="1">
    <source>
        <dbReference type="EMBL" id="NDW47440.1"/>
    </source>
</evidence>
<dbReference type="InterPro" id="IPR036465">
    <property type="entry name" value="vWFA_dom_sf"/>
</dbReference>
<sequence>MLPWFPGAAAASDCRLALALALDVSRSVDAREHALQRGGLIAALRAPQVRRAFFAVPLPVALAVYEWSGPAEQHLLLDWTLIRAPGDLDGVADRLARAPRNGTEAPTAMGQALLYGAALMARGPDCLFRTIDISGDGENNEGPGPQDVYALPDFAAITVNGLPINGAEYETEIQLIPWFLDNVRNGPGAFIEVAQGFADFERAMTAKLERELSGLVIGAVVP</sequence>
<dbReference type="InterPro" id="IPR010607">
    <property type="entry name" value="DUF1194"/>
</dbReference>
<name>A0A6B2NWH6_9RHOB</name>
<gene>
    <name evidence="1" type="ORF">G0P99_21050</name>
</gene>
<dbReference type="AlphaFoldDB" id="A0A6B2NWH6"/>
<comment type="caution">
    <text evidence="1">The sequence shown here is derived from an EMBL/GenBank/DDBJ whole genome shotgun (WGS) entry which is preliminary data.</text>
</comment>